<dbReference type="OrthoDB" id="9807065at2"/>
<proteinExistence type="inferred from homology"/>
<dbReference type="NCBIfam" id="TIGR00974">
    <property type="entry name" value="3a0107s02c"/>
    <property type="match status" value="1"/>
</dbReference>
<name>A0A0A3HZE8_9BACL</name>
<protein>
    <recommendedName>
        <fullName evidence="8">Phosphate transport system permease protein PstA</fullName>
    </recommendedName>
</protein>
<evidence type="ECO:0000256" key="5">
    <source>
        <dbReference type="ARBA" id="ARBA00022692"/>
    </source>
</evidence>
<feature type="transmembrane region" description="Helical" evidence="8">
    <location>
        <begin position="127"/>
        <end position="147"/>
    </location>
</feature>
<evidence type="ECO:0000259" key="9">
    <source>
        <dbReference type="PROSITE" id="PS50928"/>
    </source>
</evidence>
<dbReference type="PANTHER" id="PTHR43470">
    <property type="entry name" value="PHOSPHATE TRANSPORT SYSTEM PERMEASE PROTEIN PSTA-RELATED"/>
    <property type="match status" value="1"/>
</dbReference>
<feature type="transmembrane region" description="Helical" evidence="8">
    <location>
        <begin position="243"/>
        <end position="265"/>
    </location>
</feature>
<evidence type="ECO:0000256" key="3">
    <source>
        <dbReference type="ARBA" id="ARBA00022448"/>
    </source>
</evidence>
<feature type="transmembrane region" description="Helical" evidence="8">
    <location>
        <begin position="56"/>
        <end position="85"/>
    </location>
</feature>
<feature type="domain" description="ABC transmembrane type-1" evidence="9">
    <location>
        <begin position="60"/>
        <end position="262"/>
    </location>
</feature>
<keyword evidence="4 8" id="KW-1003">Cell membrane</keyword>
<dbReference type="GO" id="GO:0005886">
    <property type="term" value="C:plasma membrane"/>
    <property type="evidence" value="ECO:0007669"/>
    <property type="project" value="UniProtKB-SubCell"/>
</dbReference>
<organism evidence="10 11">
    <name type="scientific">Ureibacillus sinduriensis BLB-1 = JCM 15800</name>
    <dbReference type="NCBI Taxonomy" id="1384057"/>
    <lineage>
        <taxon>Bacteria</taxon>
        <taxon>Bacillati</taxon>
        <taxon>Bacillota</taxon>
        <taxon>Bacilli</taxon>
        <taxon>Bacillales</taxon>
        <taxon>Caryophanaceae</taxon>
        <taxon>Ureibacillus</taxon>
    </lineage>
</organism>
<gene>
    <name evidence="10" type="ORF">CD33_05680</name>
</gene>
<keyword evidence="11" id="KW-1185">Reference proteome</keyword>
<evidence type="ECO:0000256" key="7">
    <source>
        <dbReference type="ARBA" id="ARBA00023136"/>
    </source>
</evidence>
<dbReference type="CDD" id="cd06261">
    <property type="entry name" value="TM_PBP2"/>
    <property type="match status" value="1"/>
</dbReference>
<dbReference type="eggNOG" id="COG0581">
    <property type="taxonomic scope" value="Bacteria"/>
</dbReference>
<dbReference type="STRING" id="1384057.CD33_05680"/>
<feature type="transmembrane region" description="Helical" evidence="8">
    <location>
        <begin position="179"/>
        <end position="200"/>
    </location>
</feature>
<keyword evidence="6 8" id="KW-1133">Transmembrane helix</keyword>
<dbReference type="RefSeq" id="WP_036198843.1">
    <property type="nucleotide sequence ID" value="NZ_AVCY01000012.1"/>
</dbReference>
<evidence type="ECO:0000256" key="1">
    <source>
        <dbReference type="ARBA" id="ARBA00004651"/>
    </source>
</evidence>
<keyword evidence="5 8" id="KW-0812">Transmembrane</keyword>
<evidence type="ECO:0000256" key="4">
    <source>
        <dbReference type="ARBA" id="ARBA00022475"/>
    </source>
</evidence>
<evidence type="ECO:0000256" key="6">
    <source>
        <dbReference type="ARBA" id="ARBA00022989"/>
    </source>
</evidence>
<reference evidence="10 11" key="1">
    <citation type="submission" date="2014-02" db="EMBL/GenBank/DDBJ databases">
        <title>Draft genome sequence of Lysinibacillus sinduriensis JCM 15800.</title>
        <authorList>
            <person name="Zhang F."/>
            <person name="Wang G."/>
            <person name="Zhang L."/>
        </authorList>
    </citation>
    <scope>NUCLEOTIDE SEQUENCE [LARGE SCALE GENOMIC DNA]</scope>
    <source>
        <strain evidence="10 11">JCM 15800</strain>
    </source>
</reference>
<evidence type="ECO:0000313" key="11">
    <source>
        <dbReference type="Proteomes" id="UP000030408"/>
    </source>
</evidence>
<dbReference type="InterPro" id="IPR000515">
    <property type="entry name" value="MetI-like"/>
</dbReference>
<evidence type="ECO:0000256" key="8">
    <source>
        <dbReference type="RuleBase" id="RU363043"/>
    </source>
</evidence>
<comment type="caution">
    <text evidence="10">The sequence shown here is derived from an EMBL/GenBank/DDBJ whole genome shotgun (WGS) entry which is preliminary data.</text>
</comment>
<feature type="transmembrane region" description="Helical" evidence="8">
    <location>
        <begin position="12"/>
        <end position="36"/>
    </location>
</feature>
<comment type="subcellular location">
    <subcellularLocation>
        <location evidence="1 8">Cell membrane</location>
        <topology evidence="1 8">Multi-pass membrane protein</topology>
    </subcellularLocation>
</comment>
<dbReference type="Gene3D" id="1.10.3720.10">
    <property type="entry name" value="MetI-like"/>
    <property type="match status" value="1"/>
</dbReference>
<feature type="transmembrane region" description="Helical" evidence="8">
    <location>
        <begin position="97"/>
        <end position="121"/>
    </location>
</feature>
<dbReference type="GO" id="GO:0035435">
    <property type="term" value="P:phosphate ion transmembrane transport"/>
    <property type="evidence" value="ECO:0007669"/>
    <property type="project" value="InterPro"/>
</dbReference>
<dbReference type="PROSITE" id="PS50928">
    <property type="entry name" value="ABC_TM1"/>
    <property type="match status" value="1"/>
</dbReference>
<keyword evidence="3" id="KW-0813">Transport</keyword>
<evidence type="ECO:0000313" key="10">
    <source>
        <dbReference type="EMBL" id="KGR76650.1"/>
    </source>
</evidence>
<dbReference type="GO" id="GO:0005315">
    <property type="term" value="F:phosphate transmembrane transporter activity"/>
    <property type="evidence" value="ECO:0007669"/>
    <property type="project" value="InterPro"/>
</dbReference>
<dbReference type="PANTHER" id="PTHR43470:SF3">
    <property type="entry name" value="PHOSPHATE TRANSPORT SYSTEM PERMEASE PROTEIN PSTA-RELATED"/>
    <property type="match status" value="1"/>
</dbReference>
<dbReference type="SUPFAM" id="SSF161098">
    <property type="entry name" value="MetI-like"/>
    <property type="match status" value="1"/>
</dbReference>
<dbReference type="Proteomes" id="UP000030408">
    <property type="component" value="Unassembled WGS sequence"/>
</dbReference>
<dbReference type="EMBL" id="JPVO01000044">
    <property type="protein sequence ID" value="KGR76650.1"/>
    <property type="molecule type" value="Genomic_DNA"/>
</dbReference>
<comment type="similarity">
    <text evidence="2 8">Belongs to the binding-protein-dependent transport system permease family. CysTW subfamily.</text>
</comment>
<dbReference type="Pfam" id="PF00528">
    <property type="entry name" value="BPD_transp_1"/>
    <property type="match status" value="1"/>
</dbReference>
<evidence type="ECO:0000256" key="2">
    <source>
        <dbReference type="ARBA" id="ARBA00007069"/>
    </source>
</evidence>
<keyword evidence="7 8" id="KW-0472">Membrane</keyword>
<sequence>MRHFKDNLLYGLLWLSAFLSVAVLVMIVGFIFYKGFGLISFDFIFGDYSPTGGGGIWPMIITTIYTIGISLIIATPIGILAAVYLQEYAKQGRLVKVIRFATESLTGIPSIIYGLFGAVFFVTTLRLGMSIIAASLTLTIIVLPVIIRTTEEALKTVPAAYREGSLALGNTKLQTLYKVILPSAMPGILSGIILSIGRIVGESAAIFLTAGTVAAMPESIFSSARTLTVHSYLVTQEAGDIELAAAIGIVLIVLILAINLSATFISKKLNKATNK</sequence>
<dbReference type="InterPro" id="IPR035906">
    <property type="entry name" value="MetI-like_sf"/>
</dbReference>
<dbReference type="AlphaFoldDB" id="A0A0A3HZE8"/>
<accession>A0A0A3HZE8</accession>
<dbReference type="InterPro" id="IPR005672">
    <property type="entry name" value="Phosphate_PstA"/>
</dbReference>